<dbReference type="SMART" id="SM01351">
    <property type="entry name" value="Aspzincin_M35"/>
    <property type="match status" value="1"/>
</dbReference>
<dbReference type="GO" id="GO:0046872">
    <property type="term" value="F:metal ion binding"/>
    <property type="evidence" value="ECO:0007669"/>
    <property type="project" value="UniProtKB-KW"/>
</dbReference>
<dbReference type="InterPro" id="IPR024079">
    <property type="entry name" value="MetalloPept_cat_dom_sf"/>
</dbReference>
<dbReference type="GO" id="GO:0004222">
    <property type="term" value="F:metalloendopeptidase activity"/>
    <property type="evidence" value="ECO:0007669"/>
    <property type="project" value="InterPro"/>
</dbReference>
<evidence type="ECO:0000313" key="10">
    <source>
        <dbReference type="EMBL" id="EYD76421.1"/>
    </source>
</evidence>
<organism evidence="10 11">
    <name type="scientific">Rubellimicrobium mesophilum DSM 19309</name>
    <dbReference type="NCBI Taxonomy" id="442562"/>
    <lineage>
        <taxon>Bacteria</taxon>
        <taxon>Pseudomonadati</taxon>
        <taxon>Pseudomonadota</taxon>
        <taxon>Alphaproteobacteria</taxon>
        <taxon>Rhodobacterales</taxon>
        <taxon>Roseobacteraceae</taxon>
        <taxon>Rubellimicrobium</taxon>
    </lineage>
</organism>
<name>A0A017HPX0_9RHOB</name>
<dbReference type="RefSeq" id="WP_051521330.1">
    <property type="nucleotide sequence ID" value="NZ_KK088581.1"/>
</dbReference>
<evidence type="ECO:0000256" key="6">
    <source>
        <dbReference type="ARBA" id="ARBA00022833"/>
    </source>
</evidence>
<comment type="similarity">
    <text evidence="2">Belongs to the peptidase M35 family.</text>
</comment>
<dbReference type="Pfam" id="PF14521">
    <property type="entry name" value="Aspzincin_M35"/>
    <property type="match status" value="1"/>
</dbReference>
<evidence type="ECO:0000313" key="11">
    <source>
        <dbReference type="Proteomes" id="UP000019666"/>
    </source>
</evidence>
<evidence type="ECO:0000256" key="4">
    <source>
        <dbReference type="ARBA" id="ARBA00022723"/>
    </source>
</evidence>
<comment type="caution">
    <text evidence="10">The sequence shown here is derived from an EMBL/GenBank/DDBJ whole genome shotgun (WGS) entry which is preliminary data.</text>
</comment>
<feature type="domain" description="Lysine-specific metallo-endopeptidase" evidence="9">
    <location>
        <begin position="51"/>
        <end position="190"/>
    </location>
</feature>
<dbReference type="Proteomes" id="UP000019666">
    <property type="component" value="Unassembled WGS sequence"/>
</dbReference>
<sequence>MFRRIAILLLLVGIWATPSLAQTAARCAPYQEQSVATDLEIATRMAASAAAAVGDTETFATWFGTYTDRNAEQVRAVLKQVHAKLLSQRLALTCATKSDQTCQEAFAWVFPASGVIRLCPDYFFLPSMERAHAGEDINLGSREGALIHEISHAVSGTDDDCITWADCRTLARRSPATAILSANSYESFAEDVMLQLMAAAETVAPPM</sequence>
<keyword evidence="3 10" id="KW-0645">Protease</keyword>
<keyword evidence="8" id="KW-0732">Signal</keyword>
<evidence type="ECO:0000256" key="3">
    <source>
        <dbReference type="ARBA" id="ARBA00022670"/>
    </source>
</evidence>
<dbReference type="AlphaFoldDB" id="A0A017HPX0"/>
<feature type="chain" id="PRO_5001492854" evidence="8">
    <location>
        <begin position="22"/>
        <end position="207"/>
    </location>
</feature>
<dbReference type="SUPFAM" id="SSF55486">
    <property type="entry name" value="Metalloproteases ('zincins'), catalytic domain"/>
    <property type="match status" value="1"/>
</dbReference>
<dbReference type="HOGENOM" id="CLU_122368_0_0_5"/>
<evidence type="ECO:0000256" key="7">
    <source>
        <dbReference type="ARBA" id="ARBA00023049"/>
    </source>
</evidence>
<reference evidence="10 11" key="1">
    <citation type="submission" date="2013-02" db="EMBL/GenBank/DDBJ databases">
        <authorList>
            <person name="Fiebig A."/>
            <person name="Goeker M."/>
            <person name="Klenk H.-P.P."/>
        </authorList>
    </citation>
    <scope>NUCLEOTIDE SEQUENCE [LARGE SCALE GENOMIC DNA]</scope>
    <source>
        <strain evidence="10 11">DSM 19309</strain>
    </source>
</reference>
<evidence type="ECO:0000256" key="5">
    <source>
        <dbReference type="ARBA" id="ARBA00022801"/>
    </source>
</evidence>
<dbReference type="InterPro" id="IPR029463">
    <property type="entry name" value="Lys_MEP"/>
</dbReference>
<evidence type="ECO:0000256" key="8">
    <source>
        <dbReference type="SAM" id="SignalP"/>
    </source>
</evidence>
<dbReference type="EMBL" id="AOSK01000044">
    <property type="protein sequence ID" value="EYD76421.1"/>
    <property type="molecule type" value="Genomic_DNA"/>
</dbReference>
<dbReference type="PANTHER" id="PTHR37016">
    <property type="match status" value="1"/>
</dbReference>
<evidence type="ECO:0000259" key="9">
    <source>
        <dbReference type="SMART" id="SM01351"/>
    </source>
</evidence>
<evidence type="ECO:0000256" key="1">
    <source>
        <dbReference type="ARBA" id="ARBA00001947"/>
    </source>
</evidence>
<proteinExistence type="inferred from homology"/>
<evidence type="ECO:0000256" key="2">
    <source>
        <dbReference type="ARBA" id="ARBA00010279"/>
    </source>
</evidence>
<protein>
    <submittedName>
        <fullName evidence="10">Putative protease</fullName>
    </submittedName>
</protein>
<keyword evidence="5" id="KW-0378">Hydrolase</keyword>
<dbReference type="PANTHER" id="PTHR37016:SF3">
    <property type="entry name" value="NEUTRAL PROTEASE 2-RELATED"/>
    <property type="match status" value="1"/>
</dbReference>
<keyword evidence="11" id="KW-1185">Reference proteome</keyword>
<gene>
    <name evidence="10" type="ORF">Rumeso_01979</name>
</gene>
<dbReference type="Gene3D" id="3.40.390.10">
    <property type="entry name" value="Collagenase (Catalytic Domain)"/>
    <property type="match status" value="1"/>
</dbReference>
<keyword evidence="6" id="KW-0862">Zinc</keyword>
<feature type="signal peptide" evidence="8">
    <location>
        <begin position="1"/>
        <end position="21"/>
    </location>
</feature>
<accession>A0A017HPX0</accession>
<keyword evidence="4" id="KW-0479">Metal-binding</keyword>
<dbReference type="InterPro" id="IPR050414">
    <property type="entry name" value="Fungal_M35_metalloproteases"/>
</dbReference>
<dbReference type="GO" id="GO:0006508">
    <property type="term" value="P:proteolysis"/>
    <property type="evidence" value="ECO:0007669"/>
    <property type="project" value="UniProtKB-KW"/>
</dbReference>
<dbReference type="STRING" id="442562.Rumeso_01979"/>
<comment type="cofactor">
    <cofactor evidence="1">
        <name>Zn(2+)</name>
        <dbReference type="ChEBI" id="CHEBI:29105"/>
    </cofactor>
</comment>
<keyword evidence="7" id="KW-0482">Metalloprotease</keyword>